<accession>A0ACA9QM83</accession>
<name>A0ACA9QM83_9GLOM</name>
<evidence type="ECO:0000313" key="1">
    <source>
        <dbReference type="EMBL" id="CAG8757410.1"/>
    </source>
</evidence>
<sequence>ERKKRLFLKRDNCSVKPATLLIWAKSPWDAGSFFACQCFLSDRT</sequence>
<organism evidence="1 2">
    <name type="scientific">Racocetra persica</name>
    <dbReference type="NCBI Taxonomy" id="160502"/>
    <lineage>
        <taxon>Eukaryota</taxon>
        <taxon>Fungi</taxon>
        <taxon>Fungi incertae sedis</taxon>
        <taxon>Mucoromycota</taxon>
        <taxon>Glomeromycotina</taxon>
        <taxon>Glomeromycetes</taxon>
        <taxon>Diversisporales</taxon>
        <taxon>Gigasporaceae</taxon>
        <taxon>Racocetra</taxon>
    </lineage>
</organism>
<protein>
    <submittedName>
        <fullName evidence="1">24995_t:CDS:1</fullName>
    </submittedName>
</protein>
<dbReference type="EMBL" id="CAJVQC010034834">
    <property type="protein sequence ID" value="CAG8757410.1"/>
    <property type="molecule type" value="Genomic_DNA"/>
</dbReference>
<evidence type="ECO:0000313" key="2">
    <source>
        <dbReference type="Proteomes" id="UP000789920"/>
    </source>
</evidence>
<proteinExistence type="predicted"/>
<keyword evidence="2" id="KW-1185">Reference proteome</keyword>
<reference evidence="1" key="1">
    <citation type="submission" date="2021-06" db="EMBL/GenBank/DDBJ databases">
        <authorList>
            <person name="Kallberg Y."/>
            <person name="Tangrot J."/>
            <person name="Rosling A."/>
        </authorList>
    </citation>
    <scope>NUCLEOTIDE SEQUENCE</scope>
    <source>
        <strain evidence="1">MA461A</strain>
    </source>
</reference>
<comment type="caution">
    <text evidence="1">The sequence shown here is derived from an EMBL/GenBank/DDBJ whole genome shotgun (WGS) entry which is preliminary data.</text>
</comment>
<dbReference type="Proteomes" id="UP000789920">
    <property type="component" value="Unassembled WGS sequence"/>
</dbReference>
<gene>
    <name evidence="1" type="ORF">RPERSI_LOCUS14833</name>
</gene>
<feature type="non-terminal residue" evidence="1">
    <location>
        <position position="1"/>
    </location>
</feature>